<feature type="compositionally biased region" description="Polar residues" evidence="5">
    <location>
        <begin position="269"/>
        <end position="294"/>
    </location>
</feature>
<evidence type="ECO:0000256" key="4">
    <source>
        <dbReference type="PROSITE-ProRule" id="PRU00723"/>
    </source>
</evidence>
<protein>
    <recommendedName>
        <fullName evidence="6">C3H1-type domain-containing protein</fullName>
    </recommendedName>
</protein>
<gene>
    <name evidence="7" type="ORF">FisN_9Hu002</name>
</gene>
<dbReference type="Proteomes" id="UP000198406">
    <property type="component" value="Unassembled WGS sequence"/>
</dbReference>
<dbReference type="OrthoDB" id="20534at2759"/>
<evidence type="ECO:0000256" key="2">
    <source>
        <dbReference type="ARBA" id="ARBA00022771"/>
    </source>
</evidence>
<reference evidence="7 8" key="1">
    <citation type="journal article" date="2015" name="Plant Cell">
        <title>Oil accumulation by the oleaginous diatom Fistulifera solaris as revealed by the genome and transcriptome.</title>
        <authorList>
            <person name="Tanaka T."/>
            <person name="Maeda Y."/>
            <person name="Veluchamy A."/>
            <person name="Tanaka M."/>
            <person name="Abida H."/>
            <person name="Marechal E."/>
            <person name="Bowler C."/>
            <person name="Muto M."/>
            <person name="Sunaga Y."/>
            <person name="Tanaka M."/>
            <person name="Yoshino T."/>
            <person name="Taniguchi T."/>
            <person name="Fukuda Y."/>
            <person name="Nemoto M."/>
            <person name="Matsumoto M."/>
            <person name="Wong P.S."/>
            <person name="Aburatani S."/>
            <person name="Fujibuchi W."/>
        </authorList>
    </citation>
    <scope>NUCLEOTIDE SEQUENCE [LARGE SCALE GENOMIC DNA]</scope>
    <source>
        <strain evidence="7 8">JPCC DA0580</strain>
    </source>
</reference>
<name>A0A1Z5K206_FISSO</name>
<keyword evidence="8" id="KW-1185">Reference proteome</keyword>
<organism evidence="7 8">
    <name type="scientific">Fistulifera solaris</name>
    <name type="common">Oleaginous diatom</name>
    <dbReference type="NCBI Taxonomy" id="1519565"/>
    <lineage>
        <taxon>Eukaryota</taxon>
        <taxon>Sar</taxon>
        <taxon>Stramenopiles</taxon>
        <taxon>Ochrophyta</taxon>
        <taxon>Bacillariophyta</taxon>
        <taxon>Bacillariophyceae</taxon>
        <taxon>Bacillariophycidae</taxon>
        <taxon>Naviculales</taxon>
        <taxon>Naviculaceae</taxon>
        <taxon>Fistulifera</taxon>
    </lineage>
</organism>
<comment type="caution">
    <text evidence="7">The sequence shown here is derived from an EMBL/GenBank/DDBJ whole genome shotgun (WGS) entry which is preliminary data.</text>
</comment>
<evidence type="ECO:0000313" key="7">
    <source>
        <dbReference type="EMBL" id="GAX20297.1"/>
    </source>
</evidence>
<evidence type="ECO:0000313" key="8">
    <source>
        <dbReference type="Proteomes" id="UP000198406"/>
    </source>
</evidence>
<feature type="compositionally biased region" description="Polar residues" evidence="5">
    <location>
        <begin position="573"/>
        <end position="584"/>
    </location>
</feature>
<dbReference type="PROSITE" id="PS50103">
    <property type="entry name" value="ZF_C3H1"/>
    <property type="match status" value="1"/>
</dbReference>
<feature type="region of interest" description="Disordered" evidence="5">
    <location>
        <begin position="76"/>
        <end position="95"/>
    </location>
</feature>
<feature type="compositionally biased region" description="Basic and acidic residues" evidence="5">
    <location>
        <begin position="493"/>
        <end position="503"/>
    </location>
</feature>
<dbReference type="InterPro" id="IPR000571">
    <property type="entry name" value="Znf_CCCH"/>
</dbReference>
<feature type="compositionally biased region" description="Polar residues" evidence="5">
    <location>
        <begin position="1"/>
        <end position="17"/>
    </location>
</feature>
<evidence type="ECO:0000259" key="6">
    <source>
        <dbReference type="PROSITE" id="PS50103"/>
    </source>
</evidence>
<keyword evidence="1 4" id="KW-0479">Metal-binding</keyword>
<feature type="domain" description="C3H1-type" evidence="6">
    <location>
        <begin position="423"/>
        <end position="460"/>
    </location>
</feature>
<dbReference type="InParanoid" id="A0A1Z5K206"/>
<keyword evidence="3 4" id="KW-0862">Zinc</keyword>
<feature type="zinc finger region" description="C3H1-type" evidence="4">
    <location>
        <begin position="423"/>
        <end position="460"/>
    </location>
</feature>
<feature type="region of interest" description="Disordered" evidence="5">
    <location>
        <begin position="269"/>
        <end position="296"/>
    </location>
</feature>
<dbReference type="SMART" id="SM00356">
    <property type="entry name" value="ZnF_C3H1"/>
    <property type="match status" value="2"/>
</dbReference>
<sequence>MGFNNTTASSSAWNAPGTTVEKLEASTLQTEQSREDEDDNSTIRSLDSLLHDAMYSPQLPPHVTGTPSTISTAASADDASFQHHPQQHHRRVDSWEGLPPYSLDEGFAPNYATQAAHSQGACPHRYATGSRSSSEVLKTLLRKKACLYEPDTSRAVTLITWLVGRILALEFGYFSRQQLQAGVHACVSHKIDSGIITRTKVNRCMQIILNSCFHYIIPRPDGTEENGDTFREAFAAQVSNDDHMLRHLPSPWNDMSVRRDDVLLASTSALDSPTHTPQASPQLTSVNAPVSPTQRDSDDKRAVLLCFNENVRSALDVFRCHNEFIHDTAHASHLQLSSHEWRQFFGADNPDSAYIWGDVGVPLTHPDGQAQRIDSLGVLSNQEAAAFRTTWCSKRYDHQHELCGFAHAEVNGGWLRRNPAVFEYSEEMCPFVHKLQKDSKVLVLHECPNGIRCPKAHSLEEVAYHPNQYKTRICQQRQCSFGDVCPNFHPVESHRTKKSDVRGRHARTPPTSSKPAGAPILYTCDAPMSAFDMDIKTPGLQNLYRRHCAVTRALLRQQNPAFYHLFDTNNVSPDKSHATQQSRDQWNHFKAD</sequence>
<dbReference type="GO" id="GO:0008270">
    <property type="term" value="F:zinc ion binding"/>
    <property type="evidence" value="ECO:0007669"/>
    <property type="project" value="UniProtKB-KW"/>
</dbReference>
<dbReference type="PANTHER" id="PTHR14493:SF50">
    <property type="entry name" value="RING FINGER PROTEIN UNKEMPT"/>
    <property type="match status" value="1"/>
</dbReference>
<proteinExistence type="predicted"/>
<dbReference type="AlphaFoldDB" id="A0A1Z5K206"/>
<accession>A0A1Z5K206</accession>
<evidence type="ECO:0000256" key="3">
    <source>
        <dbReference type="ARBA" id="ARBA00022833"/>
    </source>
</evidence>
<evidence type="ECO:0000256" key="1">
    <source>
        <dbReference type="ARBA" id="ARBA00022723"/>
    </source>
</evidence>
<dbReference type="InterPro" id="IPR045234">
    <property type="entry name" value="Unkempt-like"/>
</dbReference>
<dbReference type="PANTHER" id="PTHR14493">
    <property type="entry name" value="UNKEMPT FAMILY MEMBER"/>
    <property type="match status" value="1"/>
</dbReference>
<evidence type="ECO:0000256" key="5">
    <source>
        <dbReference type="SAM" id="MobiDB-lite"/>
    </source>
</evidence>
<feature type="region of interest" description="Disordered" evidence="5">
    <location>
        <begin position="1"/>
        <end position="41"/>
    </location>
</feature>
<keyword evidence="2 4" id="KW-0863">Zinc-finger</keyword>
<dbReference type="EMBL" id="BDSP01000147">
    <property type="protein sequence ID" value="GAX20297.1"/>
    <property type="molecule type" value="Genomic_DNA"/>
</dbReference>
<feature type="region of interest" description="Disordered" evidence="5">
    <location>
        <begin position="573"/>
        <end position="592"/>
    </location>
</feature>
<feature type="region of interest" description="Disordered" evidence="5">
    <location>
        <begin position="493"/>
        <end position="518"/>
    </location>
</feature>